<proteinExistence type="predicted"/>
<sequence length="97" mass="10818">MAGRSRNVRLIQSYINNADTHAGIGPNKQGTPNKVGVTHYYWHNLQTQANPSNTPQNRFQMLTGAGKYNGFGNLIWLGIKPPPYRASPFTTQNQGLY</sequence>
<accession>A0A6C0KY99</accession>
<evidence type="ECO:0000313" key="1">
    <source>
        <dbReference type="EMBL" id="QHU21650.1"/>
    </source>
</evidence>
<protein>
    <submittedName>
        <fullName evidence="1">Uncharacterized protein</fullName>
    </submittedName>
</protein>
<organism evidence="1">
    <name type="scientific">viral metagenome</name>
    <dbReference type="NCBI Taxonomy" id="1070528"/>
    <lineage>
        <taxon>unclassified sequences</taxon>
        <taxon>metagenomes</taxon>
        <taxon>organismal metagenomes</taxon>
    </lineage>
</organism>
<name>A0A6C0KY99_9ZZZZ</name>
<dbReference type="AlphaFoldDB" id="A0A6C0KY99"/>
<dbReference type="EMBL" id="MN740991">
    <property type="protein sequence ID" value="QHU21650.1"/>
    <property type="molecule type" value="Genomic_DNA"/>
</dbReference>
<reference evidence="1" key="1">
    <citation type="journal article" date="2020" name="Nature">
        <title>Giant virus diversity and host interactions through global metagenomics.</title>
        <authorList>
            <person name="Schulz F."/>
            <person name="Roux S."/>
            <person name="Paez-Espino D."/>
            <person name="Jungbluth S."/>
            <person name="Walsh D.A."/>
            <person name="Denef V.J."/>
            <person name="McMahon K.D."/>
            <person name="Konstantinidis K.T."/>
            <person name="Eloe-Fadrosh E.A."/>
            <person name="Kyrpides N.C."/>
            <person name="Woyke T."/>
        </authorList>
    </citation>
    <scope>NUCLEOTIDE SEQUENCE</scope>
    <source>
        <strain evidence="1">GVMAG-S-3300013094-109</strain>
    </source>
</reference>